<reference evidence="5 6" key="1">
    <citation type="submission" date="2019-12" db="EMBL/GenBank/DDBJ databases">
        <title>Whole-genome analyses of novel actinobacteria.</title>
        <authorList>
            <person name="Sahin N."/>
            <person name="Saygin H."/>
        </authorList>
    </citation>
    <scope>NUCLEOTIDE SEQUENCE [LARGE SCALE GENOMIC DNA]</scope>
    <source>
        <strain evidence="5 6">KC615</strain>
    </source>
</reference>
<gene>
    <name evidence="5" type="ORF">GSM42_06775</name>
</gene>
<dbReference type="Proteomes" id="UP000430692">
    <property type="component" value="Unassembled WGS sequence"/>
</dbReference>
<feature type="region of interest" description="Disordered" evidence="2">
    <location>
        <begin position="233"/>
        <end position="286"/>
    </location>
</feature>
<keyword evidence="3" id="KW-1133">Transmembrane helix</keyword>
<evidence type="ECO:0000313" key="5">
    <source>
        <dbReference type="EMBL" id="MXQ53436.1"/>
    </source>
</evidence>
<evidence type="ECO:0000256" key="2">
    <source>
        <dbReference type="SAM" id="MobiDB-lite"/>
    </source>
</evidence>
<dbReference type="AlphaFoldDB" id="A0A6I4VUG3"/>
<evidence type="ECO:0000256" key="1">
    <source>
        <dbReference type="SAM" id="Coils"/>
    </source>
</evidence>
<feature type="chain" id="PRO_5026219561" evidence="4">
    <location>
        <begin position="29"/>
        <end position="317"/>
    </location>
</feature>
<protein>
    <submittedName>
        <fullName evidence="5">LPXTG cell wall anchor domain-containing protein</fullName>
    </submittedName>
</protein>
<dbReference type="NCBIfam" id="TIGR01167">
    <property type="entry name" value="LPXTG_anchor"/>
    <property type="match status" value="1"/>
</dbReference>
<feature type="compositionally biased region" description="Polar residues" evidence="2">
    <location>
        <begin position="259"/>
        <end position="268"/>
    </location>
</feature>
<keyword evidence="1" id="KW-0175">Coiled coil</keyword>
<keyword evidence="3" id="KW-0812">Transmembrane</keyword>
<name>A0A6I4VUG3_9BACL</name>
<feature type="signal peptide" evidence="4">
    <location>
        <begin position="1"/>
        <end position="28"/>
    </location>
</feature>
<keyword evidence="6" id="KW-1185">Reference proteome</keyword>
<evidence type="ECO:0000256" key="3">
    <source>
        <dbReference type="SAM" id="Phobius"/>
    </source>
</evidence>
<keyword evidence="3" id="KW-0472">Membrane</keyword>
<sequence length="317" mass="35606">MKRFTTIPFLTLLFAVFLLSSGPTAIFAESNPNIIQSVVNTANTDQQVSKQNNDVQLKIEDKNTEKNQLRATILNAKKIEGVWTYYFNGVKQDSKEHNETSFNIPLKYTFGDDEVDVKVDFKGKVDGKRVTLTDNFEIFGLKVTYDNSIKGKDRFKIKVTNIEKSNGTWKVKVEDEKGKVVGKFTKKNVNGLTFSHAFSDFKNGTYKVTFSFDGKMHDYGEQIKFDYSKEFQINNDTPQTPAENNNDENNDQTTEPDTGNSDSETTMPQPSPSTDTNKTVTTGGTLPKTATSYPIMLVAGAVLLLFGVVMYHRNRSS</sequence>
<feature type="coiled-coil region" evidence="1">
    <location>
        <begin position="52"/>
        <end position="79"/>
    </location>
</feature>
<keyword evidence="4" id="KW-0732">Signal</keyword>
<evidence type="ECO:0000313" key="6">
    <source>
        <dbReference type="Proteomes" id="UP000430692"/>
    </source>
</evidence>
<feature type="compositionally biased region" description="Polar residues" evidence="2">
    <location>
        <begin position="233"/>
        <end position="242"/>
    </location>
</feature>
<dbReference type="EMBL" id="WUUL01000003">
    <property type="protein sequence ID" value="MXQ53436.1"/>
    <property type="molecule type" value="Genomic_DNA"/>
</dbReference>
<proteinExistence type="predicted"/>
<comment type="caution">
    <text evidence="5">The sequence shown here is derived from an EMBL/GenBank/DDBJ whole genome shotgun (WGS) entry which is preliminary data.</text>
</comment>
<evidence type="ECO:0000256" key="4">
    <source>
        <dbReference type="SAM" id="SignalP"/>
    </source>
</evidence>
<feature type="transmembrane region" description="Helical" evidence="3">
    <location>
        <begin position="293"/>
        <end position="311"/>
    </location>
</feature>
<feature type="compositionally biased region" description="Low complexity" evidence="2">
    <location>
        <begin position="274"/>
        <end position="285"/>
    </location>
</feature>
<dbReference type="RefSeq" id="WP_160800782.1">
    <property type="nucleotide sequence ID" value="NZ_WUUL01000003.1"/>
</dbReference>
<organism evidence="5 6">
    <name type="scientific">Shimazuella alba</name>
    <dbReference type="NCBI Taxonomy" id="2690964"/>
    <lineage>
        <taxon>Bacteria</taxon>
        <taxon>Bacillati</taxon>
        <taxon>Bacillota</taxon>
        <taxon>Bacilli</taxon>
        <taxon>Bacillales</taxon>
        <taxon>Thermoactinomycetaceae</taxon>
        <taxon>Shimazuella</taxon>
    </lineage>
</organism>
<accession>A0A6I4VUG3</accession>